<evidence type="ECO:0000259" key="12">
    <source>
        <dbReference type="Pfam" id="PF12019"/>
    </source>
</evidence>
<dbReference type="Gene3D" id="3.55.40.10">
    <property type="entry name" value="minor pseudopilin epsh domain"/>
    <property type="match status" value="1"/>
</dbReference>
<dbReference type="AlphaFoldDB" id="B8KUV4"/>
<gene>
    <name evidence="13" type="primary">fimT</name>
    <name evidence="13" type="ORF">NOR51B_1099</name>
</gene>
<dbReference type="Pfam" id="PF12019">
    <property type="entry name" value="GspH"/>
    <property type="match status" value="1"/>
</dbReference>
<dbReference type="STRING" id="565045.NOR51B_1099"/>
<evidence type="ECO:0000313" key="14">
    <source>
        <dbReference type="Proteomes" id="UP000004699"/>
    </source>
</evidence>
<sequence>MLMPRASQGFSLLELMVVIIVVAILLAIAAPSFTRFFESNRLSTAANSLLYHLQLSRSEAVRYATDVTFCPSADGAACSGGTDWTVGWIVTRPDPANPALTDVLRVAPAVQGTVAITGGPTSIVFSPVGSASSANTFTVTVGSSSDTVCVYVGGMAATGSGCP</sequence>
<dbReference type="SUPFAM" id="SSF54523">
    <property type="entry name" value="Pili subunits"/>
    <property type="match status" value="1"/>
</dbReference>
<comment type="subcellular location">
    <subcellularLocation>
        <location evidence="1">Cell inner membrane</location>
        <topology evidence="1">Single-pass membrane protein</topology>
    </subcellularLocation>
</comment>
<reference evidence="14" key="1">
    <citation type="journal article" date="2013" name="BMC Microbiol.">
        <title>Taxonomy and evolution of bacteriochlorophyll a-containing members of the OM60/NOR5 clade of marine gammaproteobacteria: description of Luminiphilus syltensis gen. nov., sp. nov., reclassification of Haliea rubra as Pseudohaliea rubra gen. nov., comb. nov., and emendation of Chromatocurvus halotolerans.</title>
        <authorList>
            <person name="Spring S."/>
            <person name="Riedel T."/>
            <person name="Sproer C."/>
            <person name="Yan S."/>
            <person name="Harder J."/>
            <person name="Fuchs B.M."/>
        </authorList>
    </citation>
    <scope>NUCLEOTIDE SEQUENCE [LARGE SCALE GENOMIC DNA]</scope>
    <source>
        <strain evidence="14">NOR51-B</strain>
    </source>
</reference>
<accession>B8KUV4</accession>
<dbReference type="PROSITE" id="PS00409">
    <property type="entry name" value="PROKAR_NTER_METHYL"/>
    <property type="match status" value="1"/>
</dbReference>
<organism evidence="13 14">
    <name type="scientific">Luminiphilus syltensis NOR5-1B</name>
    <dbReference type="NCBI Taxonomy" id="565045"/>
    <lineage>
        <taxon>Bacteria</taxon>
        <taxon>Pseudomonadati</taxon>
        <taxon>Pseudomonadota</taxon>
        <taxon>Gammaproteobacteria</taxon>
        <taxon>Cellvibrionales</taxon>
        <taxon>Halieaceae</taxon>
        <taxon>Luminiphilus</taxon>
    </lineage>
</organism>
<feature type="domain" description="General secretion pathway GspH" evidence="12">
    <location>
        <begin position="45"/>
        <end position="151"/>
    </location>
</feature>
<evidence type="ECO:0000256" key="3">
    <source>
        <dbReference type="ARBA" id="ARBA00022475"/>
    </source>
</evidence>
<dbReference type="InterPro" id="IPR045584">
    <property type="entry name" value="Pilin-like"/>
</dbReference>
<evidence type="ECO:0000256" key="11">
    <source>
        <dbReference type="SAM" id="Phobius"/>
    </source>
</evidence>
<dbReference type="HOGENOM" id="CLU_084761_4_0_6"/>
<evidence type="ECO:0000256" key="5">
    <source>
        <dbReference type="ARBA" id="ARBA00022519"/>
    </source>
</evidence>
<dbReference type="GO" id="GO:0005886">
    <property type="term" value="C:plasma membrane"/>
    <property type="evidence" value="ECO:0007669"/>
    <property type="project" value="UniProtKB-SubCell"/>
</dbReference>
<name>B8KUV4_9GAMM</name>
<dbReference type="Proteomes" id="UP000004699">
    <property type="component" value="Unassembled WGS sequence"/>
</dbReference>
<evidence type="ECO:0000313" key="13">
    <source>
        <dbReference type="EMBL" id="EED35154.1"/>
    </source>
</evidence>
<evidence type="ECO:0000256" key="9">
    <source>
        <dbReference type="ARBA" id="ARBA00025772"/>
    </source>
</evidence>
<dbReference type="InterPro" id="IPR012902">
    <property type="entry name" value="N_methyl_site"/>
</dbReference>
<evidence type="ECO:0000256" key="2">
    <source>
        <dbReference type="ARBA" id="ARBA00021549"/>
    </source>
</evidence>
<keyword evidence="5" id="KW-0997">Cell inner membrane</keyword>
<dbReference type="GO" id="GO:0015627">
    <property type="term" value="C:type II protein secretion system complex"/>
    <property type="evidence" value="ECO:0007669"/>
    <property type="project" value="InterPro"/>
</dbReference>
<evidence type="ECO:0000256" key="6">
    <source>
        <dbReference type="ARBA" id="ARBA00022692"/>
    </source>
</evidence>
<dbReference type="Pfam" id="PF07963">
    <property type="entry name" value="N_methyl"/>
    <property type="match status" value="1"/>
</dbReference>
<dbReference type="InterPro" id="IPR022346">
    <property type="entry name" value="T2SS_GspH"/>
</dbReference>
<dbReference type="eggNOG" id="COG4970">
    <property type="taxonomic scope" value="Bacteria"/>
</dbReference>
<evidence type="ECO:0000256" key="7">
    <source>
        <dbReference type="ARBA" id="ARBA00022989"/>
    </source>
</evidence>
<evidence type="ECO:0000256" key="10">
    <source>
        <dbReference type="ARBA" id="ARBA00030775"/>
    </source>
</evidence>
<keyword evidence="4" id="KW-0488">Methylation</keyword>
<keyword evidence="3" id="KW-1003">Cell membrane</keyword>
<feature type="transmembrane region" description="Helical" evidence="11">
    <location>
        <begin position="12"/>
        <end position="33"/>
    </location>
</feature>
<keyword evidence="14" id="KW-1185">Reference proteome</keyword>
<evidence type="ECO:0000256" key="8">
    <source>
        <dbReference type="ARBA" id="ARBA00023136"/>
    </source>
</evidence>
<comment type="similarity">
    <text evidence="9">Belongs to the GSP H family.</text>
</comment>
<keyword evidence="8 11" id="KW-0472">Membrane</keyword>
<protein>
    <recommendedName>
        <fullName evidence="2">Type II secretion system protein H</fullName>
    </recommendedName>
    <alternativeName>
        <fullName evidence="10">General secretion pathway protein H</fullName>
    </alternativeName>
</protein>
<dbReference type="GO" id="GO:0015628">
    <property type="term" value="P:protein secretion by the type II secretion system"/>
    <property type="evidence" value="ECO:0007669"/>
    <property type="project" value="InterPro"/>
</dbReference>
<dbReference type="NCBIfam" id="TIGR02532">
    <property type="entry name" value="IV_pilin_GFxxxE"/>
    <property type="match status" value="1"/>
</dbReference>
<dbReference type="OrthoDB" id="5705058at2"/>
<keyword evidence="6 11" id="KW-0812">Transmembrane</keyword>
<dbReference type="EMBL" id="DS999411">
    <property type="protein sequence ID" value="EED35154.1"/>
    <property type="molecule type" value="Genomic_DNA"/>
</dbReference>
<evidence type="ECO:0000256" key="4">
    <source>
        <dbReference type="ARBA" id="ARBA00022481"/>
    </source>
</evidence>
<proteinExistence type="inferred from homology"/>
<keyword evidence="7 11" id="KW-1133">Transmembrane helix</keyword>
<evidence type="ECO:0000256" key="1">
    <source>
        <dbReference type="ARBA" id="ARBA00004377"/>
    </source>
</evidence>